<dbReference type="SUPFAM" id="SSF56784">
    <property type="entry name" value="HAD-like"/>
    <property type="match status" value="1"/>
</dbReference>
<dbReference type="InterPro" id="IPR023214">
    <property type="entry name" value="HAD_sf"/>
</dbReference>
<dbReference type="Proteomes" id="UP000184292">
    <property type="component" value="Unassembled WGS sequence"/>
</dbReference>
<dbReference type="PANTHER" id="PTHR43316:SF3">
    <property type="entry name" value="HALOACID DEHALOGENASE, TYPE II (AFU_ORTHOLOGUE AFUA_2G07750)-RELATED"/>
    <property type="match status" value="1"/>
</dbReference>
<dbReference type="Gene3D" id="1.10.150.240">
    <property type="entry name" value="Putative phosphatase, domain 2"/>
    <property type="match status" value="1"/>
</dbReference>
<organism evidence="4 5">
    <name type="scientific">Wenxinia saemankumensis</name>
    <dbReference type="NCBI Taxonomy" id="1447782"/>
    <lineage>
        <taxon>Bacteria</taxon>
        <taxon>Pseudomonadati</taxon>
        <taxon>Pseudomonadota</taxon>
        <taxon>Alphaproteobacteria</taxon>
        <taxon>Rhodobacterales</taxon>
        <taxon>Roseobacteraceae</taxon>
        <taxon>Wenxinia</taxon>
    </lineage>
</organism>
<dbReference type="InterPro" id="IPR023198">
    <property type="entry name" value="PGP-like_dom2"/>
</dbReference>
<evidence type="ECO:0000256" key="2">
    <source>
        <dbReference type="ARBA" id="ARBA00022801"/>
    </source>
</evidence>
<protein>
    <recommendedName>
        <fullName evidence="3">(S)-2-haloacid dehalogenase</fullName>
        <ecNumber evidence="3">3.8.1.2</ecNumber>
    </recommendedName>
    <alternativeName>
        <fullName evidence="3">2-haloalkanoic acid dehalogenase</fullName>
    </alternativeName>
    <alternativeName>
        <fullName evidence="3">Halocarboxylic acid halidohydrolase</fullName>
    </alternativeName>
    <alternativeName>
        <fullName evidence="3">L-2-haloacid dehalogenase</fullName>
    </alternativeName>
</protein>
<dbReference type="CDD" id="cd02588">
    <property type="entry name" value="HAD_L2-DEX"/>
    <property type="match status" value="1"/>
</dbReference>
<dbReference type="InterPro" id="IPR006328">
    <property type="entry name" value="2-HAD"/>
</dbReference>
<dbReference type="InterPro" id="IPR051540">
    <property type="entry name" value="S-2-haloacid_dehalogenase"/>
</dbReference>
<proteinExistence type="inferred from homology"/>
<dbReference type="AlphaFoldDB" id="A0A1M6E6R2"/>
<dbReference type="InterPro" id="IPR036412">
    <property type="entry name" value="HAD-like_sf"/>
</dbReference>
<evidence type="ECO:0000313" key="4">
    <source>
        <dbReference type="EMBL" id="SHI81093.1"/>
    </source>
</evidence>
<dbReference type="Pfam" id="PF00702">
    <property type="entry name" value="Hydrolase"/>
    <property type="match status" value="1"/>
</dbReference>
<dbReference type="SFLD" id="SFLDG01129">
    <property type="entry name" value="C1.5:_HAD__Beta-PGM__Phosphata"/>
    <property type="match status" value="1"/>
</dbReference>
<dbReference type="STRING" id="1447782.SAMN05444417_1835"/>
<evidence type="ECO:0000313" key="5">
    <source>
        <dbReference type="Proteomes" id="UP000184292"/>
    </source>
</evidence>
<comment type="function">
    <text evidence="3">Catalyzes the hydrolytic dehalogenation of small (S)-2-haloalkanoic acids to yield the corresponding (R)-2-hydroxyalkanoic acids.</text>
</comment>
<dbReference type="Gene3D" id="3.40.50.1000">
    <property type="entry name" value="HAD superfamily/HAD-like"/>
    <property type="match status" value="1"/>
</dbReference>
<dbReference type="EMBL" id="FQYO01000003">
    <property type="protein sequence ID" value="SHI81093.1"/>
    <property type="molecule type" value="Genomic_DNA"/>
</dbReference>
<sequence length="226" mass="24006">MAFAAHVFDAYGTLFDVTAAARRAAEAPGQDALRAVWPALARDWRDRQLGWSWLRAAAGRHADFWSLTQDALDWAMAAHGLDDPHLRERLLALYWELEAFPEVPDVLARLAASGARIAILSNGSPGMLDGAVTSAGIGGFVSEVISVEAAGIFKPAPAAYDLVAARLGTAPGEVLFVSSNCWDAAAAAGAGFTSAWVNRADAPPDRLWAAPHHVLSDLTPIPDLDR</sequence>
<name>A0A1M6E6R2_9RHOB</name>
<keyword evidence="5" id="KW-1185">Reference proteome</keyword>
<dbReference type="RefSeq" id="WP_073328832.1">
    <property type="nucleotide sequence ID" value="NZ_FQYO01000003.1"/>
</dbReference>
<evidence type="ECO:0000256" key="3">
    <source>
        <dbReference type="RuleBase" id="RU368077"/>
    </source>
</evidence>
<reference evidence="4 5" key="1">
    <citation type="submission" date="2016-11" db="EMBL/GenBank/DDBJ databases">
        <authorList>
            <person name="Jaros S."/>
            <person name="Januszkiewicz K."/>
            <person name="Wedrychowicz H."/>
        </authorList>
    </citation>
    <scope>NUCLEOTIDE SEQUENCE [LARGE SCALE GENOMIC DNA]</scope>
    <source>
        <strain evidence="4 5">DSM 100565</strain>
    </source>
</reference>
<gene>
    <name evidence="4" type="ORF">SAMN05444417_1835</name>
</gene>
<evidence type="ECO:0000256" key="1">
    <source>
        <dbReference type="ARBA" id="ARBA00008106"/>
    </source>
</evidence>
<comment type="similarity">
    <text evidence="1 3">Belongs to the HAD-like hydrolase superfamily. S-2-haloalkanoic acid dehalogenase family.</text>
</comment>
<dbReference type="PRINTS" id="PR00413">
    <property type="entry name" value="HADHALOGNASE"/>
</dbReference>
<dbReference type="InterPro" id="IPR006439">
    <property type="entry name" value="HAD-SF_hydro_IA"/>
</dbReference>
<dbReference type="SFLD" id="SFLDG01135">
    <property type="entry name" value="C1.5.6:_HAD__Beta-PGM__Phospha"/>
    <property type="match status" value="1"/>
</dbReference>
<dbReference type="NCBIfam" id="TIGR01428">
    <property type="entry name" value="HAD_type_II"/>
    <property type="match status" value="1"/>
</dbReference>
<dbReference type="SFLD" id="SFLDS00003">
    <property type="entry name" value="Haloacid_Dehalogenase"/>
    <property type="match status" value="1"/>
</dbReference>
<dbReference type="OrthoDB" id="7989657at2"/>
<dbReference type="EC" id="3.8.1.2" evidence="3"/>
<keyword evidence="2 3" id="KW-0378">Hydrolase</keyword>
<dbReference type="NCBIfam" id="TIGR01493">
    <property type="entry name" value="HAD-SF-IA-v2"/>
    <property type="match status" value="1"/>
</dbReference>
<dbReference type="SFLD" id="SFLDF00045">
    <property type="entry name" value="2-haloacid_dehalogenase"/>
    <property type="match status" value="1"/>
</dbReference>
<dbReference type="PANTHER" id="PTHR43316">
    <property type="entry name" value="HYDROLASE, HALOACID DELAHOGENASE-RELATED"/>
    <property type="match status" value="1"/>
</dbReference>
<accession>A0A1M6E6R2</accession>
<comment type="catalytic activity">
    <reaction evidence="3">
        <text>an (S)-2-haloacid + H2O = a (2R)-2-hydroxycarboxylate + a halide anion + H(+)</text>
        <dbReference type="Rhea" id="RHEA:11192"/>
        <dbReference type="ChEBI" id="CHEBI:15377"/>
        <dbReference type="ChEBI" id="CHEBI:15378"/>
        <dbReference type="ChEBI" id="CHEBI:16042"/>
        <dbReference type="ChEBI" id="CHEBI:58314"/>
        <dbReference type="ChEBI" id="CHEBI:137405"/>
        <dbReference type="EC" id="3.8.1.2"/>
    </reaction>
</comment>
<dbReference type="GO" id="GO:0018784">
    <property type="term" value="F:(S)-2-haloacid dehalogenase activity"/>
    <property type="evidence" value="ECO:0007669"/>
    <property type="project" value="UniProtKB-UniRule"/>
</dbReference>